<dbReference type="InterPro" id="IPR006050">
    <property type="entry name" value="DNA_photolyase_N"/>
</dbReference>
<evidence type="ECO:0000256" key="4">
    <source>
        <dbReference type="ARBA" id="ARBA00022827"/>
    </source>
</evidence>
<dbReference type="InterPro" id="IPR036134">
    <property type="entry name" value="Crypto/Photolyase_FAD-like_sf"/>
</dbReference>
<dbReference type="Gene3D" id="1.25.40.80">
    <property type="match status" value="1"/>
</dbReference>
<dbReference type="PRINTS" id="PR00147">
    <property type="entry name" value="DNAPHOTLYASE"/>
</dbReference>
<dbReference type="GO" id="GO:0071949">
    <property type="term" value="F:FAD binding"/>
    <property type="evidence" value="ECO:0007669"/>
    <property type="project" value="TreeGrafter"/>
</dbReference>
<comment type="cofactor">
    <cofactor evidence="6 7">
        <name>FAD</name>
        <dbReference type="ChEBI" id="CHEBI:57692"/>
    </cofactor>
    <text evidence="6 7">Binds 1 FAD per subunit.</text>
</comment>
<dbReference type="RefSeq" id="WP_090224459.1">
    <property type="nucleotide sequence ID" value="NZ_DALYZG010000036.1"/>
</dbReference>
<dbReference type="GO" id="GO:0006281">
    <property type="term" value="P:DNA repair"/>
    <property type="evidence" value="ECO:0007669"/>
    <property type="project" value="InterPro"/>
</dbReference>
<dbReference type="Gene3D" id="3.40.50.620">
    <property type="entry name" value="HUPs"/>
    <property type="match status" value="1"/>
</dbReference>
<evidence type="ECO:0000313" key="9">
    <source>
        <dbReference type="EMBL" id="SDW28171.1"/>
    </source>
</evidence>
<dbReference type="OrthoDB" id="9772484at2"/>
<reference evidence="10" key="1">
    <citation type="submission" date="2016-10" db="EMBL/GenBank/DDBJ databases">
        <authorList>
            <person name="Varghese N."/>
            <person name="Submissions S."/>
        </authorList>
    </citation>
    <scope>NUCLEOTIDE SEQUENCE [LARGE SCALE GENOMIC DNA]</scope>
    <source>
        <strain evidence="10">NRRL B-59562</strain>
    </source>
</reference>
<evidence type="ECO:0000256" key="1">
    <source>
        <dbReference type="ARBA" id="ARBA00005862"/>
    </source>
</evidence>
<dbReference type="InterPro" id="IPR002081">
    <property type="entry name" value="Cryptochrome/DNA_photolyase_1"/>
</dbReference>
<feature type="binding site" evidence="6">
    <location>
        <begin position="245"/>
        <end position="249"/>
    </location>
    <ligand>
        <name>FAD</name>
        <dbReference type="ChEBI" id="CHEBI:57692"/>
    </ligand>
</feature>
<accession>A0A1H2S941</accession>
<dbReference type="InterPro" id="IPR014133">
    <property type="entry name" value="Cry_DASH"/>
</dbReference>
<keyword evidence="4 6" id="KW-0274">FAD</keyword>
<dbReference type="SUPFAM" id="SSF48173">
    <property type="entry name" value="Cryptochrome/photolyase FAD-binding domain"/>
    <property type="match status" value="1"/>
</dbReference>
<dbReference type="InterPro" id="IPR036155">
    <property type="entry name" value="Crypto/Photolyase_N_sf"/>
</dbReference>
<dbReference type="STRING" id="1007099.SAMN05216287_0585"/>
<dbReference type="EMBL" id="FNNU01000001">
    <property type="protein sequence ID" value="SDW28171.1"/>
    <property type="molecule type" value="Genomic_DNA"/>
</dbReference>
<feature type="binding site" evidence="6">
    <location>
        <begin position="382"/>
        <end position="384"/>
    </location>
    <ligand>
        <name>FAD</name>
        <dbReference type="ChEBI" id="CHEBI:57692"/>
    </ligand>
</feature>
<keyword evidence="10" id="KW-1185">Reference proteome</keyword>
<evidence type="ECO:0000256" key="6">
    <source>
        <dbReference type="PIRSR" id="PIRSR602081-1"/>
    </source>
</evidence>
<dbReference type="PANTHER" id="PTHR11455">
    <property type="entry name" value="CRYPTOCHROME"/>
    <property type="match status" value="1"/>
</dbReference>
<dbReference type="PANTHER" id="PTHR11455:SF9">
    <property type="entry name" value="CRYPTOCHROME CIRCADIAN CLOCK 5 ISOFORM X1"/>
    <property type="match status" value="1"/>
</dbReference>
<dbReference type="Gene3D" id="1.10.579.10">
    <property type="entry name" value="DNA Cyclobutane Dipyrimidine Photolyase, subunit A, domain 3"/>
    <property type="match status" value="1"/>
</dbReference>
<protein>
    <recommendedName>
        <fullName evidence="2 7">Cryptochrome DASH</fullName>
    </recommendedName>
</protein>
<gene>
    <name evidence="9" type="ORF">SAMN05216287_0585</name>
</gene>
<dbReference type="NCBIfam" id="TIGR02765">
    <property type="entry name" value="crypto_DASH"/>
    <property type="match status" value="1"/>
</dbReference>
<feature type="binding site" evidence="6">
    <location>
        <position position="232"/>
    </location>
    <ligand>
        <name>FAD</name>
        <dbReference type="ChEBI" id="CHEBI:57692"/>
    </ligand>
</feature>
<dbReference type="Pfam" id="PF03441">
    <property type="entry name" value="FAD_binding_7"/>
    <property type="match status" value="1"/>
</dbReference>
<organism evidence="9 10">
    <name type="scientific">Pseudomonas kuykendallii</name>
    <dbReference type="NCBI Taxonomy" id="1007099"/>
    <lineage>
        <taxon>Bacteria</taxon>
        <taxon>Pseudomonadati</taxon>
        <taxon>Pseudomonadota</taxon>
        <taxon>Gammaproteobacteria</taxon>
        <taxon>Pseudomonadales</taxon>
        <taxon>Pseudomonadaceae</taxon>
        <taxon>Pseudomonas</taxon>
    </lineage>
</organism>
<dbReference type="PROSITE" id="PS51645">
    <property type="entry name" value="PHR_CRY_ALPHA_BETA"/>
    <property type="match status" value="1"/>
</dbReference>
<dbReference type="GO" id="GO:0003677">
    <property type="term" value="F:DNA binding"/>
    <property type="evidence" value="ECO:0007669"/>
    <property type="project" value="TreeGrafter"/>
</dbReference>
<keyword evidence="9" id="KW-0456">Lyase</keyword>
<evidence type="ECO:0000256" key="5">
    <source>
        <dbReference type="ARBA" id="ARBA00022991"/>
    </source>
</evidence>
<dbReference type="InterPro" id="IPR005101">
    <property type="entry name" value="Cryptochr/Photolyase_FAD-bd"/>
</dbReference>
<dbReference type="PROSITE" id="PS00394">
    <property type="entry name" value="DNA_PHOTOLYASES_1_1"/>
    <property type="match status" value="1"/>
</dbReference>
<evidence type="ECO:0000256" key="7">
    <source>
        <dbReference type="RuleBase" id="RU367151"/>
    </source>
</evidence>
<dbReference type="Pfam" id="PF00875">
    <property type="entry name" value="DNA_photolyase"/>
    <property type="match status" value="1"/>
</dbReference>
<dbReference type="Proteomes" id="UP000243778">
    <property type="component" value="Unassembled WGS sequence"/>
</dbReference>
<comment type="similarity">
    <text evidence="1 7">Belongs to the DNA photolyase class-1 family.</text>
</comment>
<evidence type="ECO:0000256" key="2">
    <source>
        <dbReference type="ARBA" id="ARBA00017881"/>
    </source>
</evidence>
<dbReference type="AlphaFoldDB" id="A0A1H2S941"/>
<evidence type="ECO:0000313" key="10">
    <source>
        <dbReference type="Proteomes" id="UP000243778"/>
    </source>
</evidence>
<evidence type="ECO:0000256" key="3">
    <source>
        <dbReference type="ARBA" id="ARBA00022630"/>
    </source>
</evidence>
<comment type="function">
    <text evidence="7">May have a photoreceptor function.</text>
</comment>
<name>A0A1H2S941_9PSED</name>
<proteinExistence type="inferred from homology"/>
<keyword evidence="5 7" id="KW-0157">Chromophore</keyword>
<dbReference type="InterPro" id="IPR014729">
    <property type="entry name" value="Rossmann-like_a/b/a_fold"/>
</dbReference>
<dbReference type="GO" id="GO:0003904">
    <property type="term" value="F:deoxyribodipyrimidine photo-lyase activity"/>
    <property type="evidence" value="ECO:0007669"/>
    <property type="project" value="TreeGrafter"/>
</dbReference>
<evidence type="ECO:0000259" key="8">
    <source>
        <dbReference type="PROSITE" id="PS51645"/>
    </source>
</evidence>
<comment type="cofactor">
    <cofactor evidence="7">
        <name>(6R)-5,10-methylene-5,6,7,8-tetrahydrofolate</name>
        <dbReference type="ChEBI" id="CHEBI:15636"/>
    </cofactor>
    <text evidence="7">Binds 1 5,10-methenyltetrahydrofolate (MTHF) per subunit.</text>
</comment>
<feature type="domain" description="Photolyase/cryptochrome alpha/beta" evidence="8">
    <location>
        <begin position="2"/>
        <end position="133"/>
    </location>
</feature>
<dbReference type="SUPFAM" id="SSF52425">
    <property type="entry name" value="Cryptochrome/photolyase, N-terminal domain"/>
    <property type="match status" value="1"/>
</dbReference>
<sequence>MRRALLWFKQDLRLDDHPALWAGMEADELIPVFILDPKWVRSGPLGARRLGVHRARFLLESITALDNSLRALGSRLLLLPGHPEDVIPDLVQRLDIQEVLTLEEIAPEELTQLAEVRSRLGHVRLREFQGNSLFRMEELLKGLEQMPQVYSEFCRVVEQRLPVFQPRPVPRSLPVFPQAAQDMLLPMPTLSQLGLGEPLSVPNSAFPFAGGEPAAQSRLRDYLWERQGVRNYIENRHGLIGTEYSSKLSPWLANGSLSPRRVAAELRRHESRYGRNESTHCLWQKLLWREFFRLTLERHGQALFEPGGVKATARAPDKIDERFQQWCQGRTGMPIVDANMRELADTGFMSYCGRQIVASYLVHDLKQDWRHGAAWFEEHQLDYDPASSWGNWAYVAGYASDPKRSDTFNALRKARDLDPEGTYVSLWLPELRVVSPQLRHTPFLLPLLQLEMIDYPRLSKVPESWTDYLPNAEEQFYGVPNEDKESLQAS</sequence>
<keyword evidence="3 6" id="KW-0285">Flavoprotein</keyword>
<dbReference type="InterPro" id="IPR018394">
    <property type="entry name" value="DNA_photolyase_1_CS_C"/>
</dbReference>